<evidence type="ECO:0000259" key="2">
    <source>
        <dbReference type="Pfam" id="PF12945"/>
    </source>
</evidence>
<dbReference type="Gene3D" id="2.40.10.220">
    <property type="entry name" value="predicted glycosyltransferase like domains"/>
    <property type="match status" value="1"/>
</dbReference>
<feature type="domain" description="Type III secretion system flagellar brake protein YcgR PilZN" evidence="2">
    <location>
        <begin position="28"/>
        <end position="110"/>
    </location>
</feature>
<dbReference type="Pfam" id="PF12945">
    <property type="entry name" value="PilZNR"/>
    <property type="match status" value="1"/>
</dbReference>
<evidence type="ECO:0000259" key="1">
    <source>
        <dbReference type="Pfam" id="PF07238"/>
    </source>
</evidence>
<dbReference type="InterPro" id="IPR009926">
    <property type="entry name" value="T3SS_YcgR_PilZN"/>
</dbReference>
<evidence type="ECO:0000313" key="3">
    <source>
        <dbReference type="EMBL" id="SPF40830.1"/>
    </source>
</evidence>
<dbReference type="InterPro" id="IPR009875">
    <property type="entry name" value="PilZ_domain"/>
</dbReference>
<dbReference type="SUPFAM" id="SSF141371">
    <property type="entry name" value="PilZ domain-like"/>
    <property type="match status" value="1"/>
</dbReference>
<dbReference type="EMBL" id="OMOF01000153">
    <property type="protein sequence ID" value="SPF40830.1"/>
    <property type="molecule type" value="Genomic_DNA"/>
</dbReference>
<dbReference type="Pfam" id="PF07238">
    <property type="entry name" value="PilZ"/>
    <property type="match status" value="1"/>
</dbReference>
<sequence length="231" mass="26421">MGLNGIDELPCLESLGGEDLSYKKQLLIGLVMELVVSEGEYEGRYKTRIEDVRDGILFLGAPFERGEVISLREGTRIQLTYWDETAAYSFEGKVLRRIATPVPMFVVELPNSVTKVQRRSFVRVPALYPVTFQSVTKEGLSDFHKATMLDISGGGMRFYTEEQVESKALLYTHITLPNGDLHTPVRVCRVTKVEDSKRSIVAVEFHDLQERERDRIILCIFEIERAIRKKY</sequence>
<name>A0A2U3KMP3_9FIRM</name>
<dbReference type="Proteomes" id="UP000238916">
    <property type="component" value="Unassembled WGS sequence"/>
</dbReference>
<dbReference type="GO" id="GO:0035438">
    <property type="term" value="F:cyclic-di-GMP binding"/>
    <property type="evidence" value="ECO:0007669"/>
    <property type="project" value="InterPro"/>
</dbReference>
<accession>A0A2U3KMP3</accession>
<evidence type="ECO:0000313" key="4">
    <source>
        <dbReference type="Proteomes" id="UP000238916"/>
    </source>
</evidence>
<feature type="domain" description="PilZ" evidence="1">
    <location>
        <begin position="117"/>
        <end position="221"/>
    </location>
</feature>
<reference evidence="4" key="1">
    <citation type="submission" date="2018-02" db="EMBL/GenBank/DDBJ databases">
        <authorList>
            <person name="Hausmann B."/>
        </authorList>
    </citation>
    <scope>NUCLEOTIDE SEQUENCE [LARGE SCALE GENOMIC DNA]</scope>
    <source>
        <strain evidence="4">Peat soil MAG SbF1</strain>
    </source>
</reference>
<dbReference type="AlphaFoldDB" id="A0A2U3KMP3"/>
<organism evidence="3 4">
    <name type="scientific">Candidatus Desulfosporosinus infrequens</name>
    <dbReference type="NCBI Taxonomy" id="2043169"/>
    <lineage>
        <taxon>Bacteria</taxon>
        <taxon>Bacillati</taxon>
        <taxon>Bacillota</taxon>
        <taxon>Clostridia</taxon>
        <taxon>Eubacteriales</taxon>
        <taxon>Desulfitobacteriaceae</taxon>
        <taxon>Desulfosporosinus</taxon>
    </lineage>
</organism>
<proteinExistence type="predicted"/>
<gene>
    <name evidence="3" type="ORF">SBF1_2360004</name>
</gene>
<protein>
    <submittedName>
        <fullName evidence="3">PilZ domain protein</fullName>
    </submittedName>
</protein>